<accession>A0ABY3ZN15</accession>
<keyword evidence="1" id="KW-0732">Signal</keyword>
<dbReference type="Proteomes" id="UP000831019">
    <property type="component" value="Chromosome"/>
</dbReference>
<dbReference type="EMBL" id="CP085144">
    <property type="protein sequence ID" value="UOA16067.1"/>
    <property type="molecule type" value="Genomic_DNA"/>
</dbReference>
<gene>
    <name evidence="2" type="ORF">DSM109990_02924</name>
</gene>
<dbReference type="Gene3D" id="3.10.450.160">
    <property type="entry name" value="inner membrane protein cigr"/>
    <property type="match status" value="1"/>
</dbReference>
<sequence length="131" mass="14902">MQTFIKRCMTIFALAVTAMTALPQTAMAQRAVAQENDGHYYKTKTVNQNAKAKVEKQSHKAKVVKQNTKKVTKRHHQHDIGHHFSKKEVVVINNWRTRGLPQPRRDEVYIAHDDSIYLAAAATLLVKALID</sequence>
<dbReference type="RefSeq" id="WP_243261507.1">
    <property type="nucleotide sequence ID" value="NZ_CP085144.1"/>
</dbReference>
<feature type="signal peptide" evidence="1">
    <location>
        <begin position="1"/>
        <end position="28"/>
    </location>
</feature>
<evidence type="ECO:0000313" key="2">
    <source>
        <dbReference type="EMBL" id="UOA16067.1"/>
    </source>
</evidence>
<keyword evidence="3" id="KW-1185">Reference proteome</keyword>
<organism evidence="2 3">
    <name type="scientific">Sulfitobacter dubius</name>
    <dbReference type="NCBI Taxonomy" id="218673"/>
    <lineage>
        <taxon>Bacteria</taxon>
        <taxon>Pseudomonadati</taxon>
        <taxon>Pseudomonadota</taxon>
        <taxon>Alphaproteobacteria</taxon>
        <taxon>Rhodobacterales</taxon>
        <taxon>Roseobacteraceae</taxon>
        <taxon>Sulfitobacter</taxon>
    </lineage>
</organism>
<reference evidence="3" key="1">
    <citation type="journal article" date="2022" name="Microorganisms">
        <title>Beyond the ABCs#Discovery of Three New Plasmid Types in Rhodobacterales (RepQ, RepY, RepW).</title>
        <authorList>
            <person name="Freese H.M."/>
            <person name="Ringel V."/>
            <person name="Overmann J."/>
            <person name="Petersen J."/>
        </authorList>
    </citation>
    <scope>NUCLEOTIDE SEQUENCE [LARGE SCALE GENOMIC DNA]</scope>
    <source>
        <strain evidence="3">DSM 109990</strain>
    </source>
</reference>
<evidence type="ECO:0000256" key="1">
    <source>
        <dbReference type="SAM" id="SignalP"/>
    </source>
</evidence>
<protein>
    <recommendedName>
        <fullName evidence="4">Regulator RcnB of Ni and Co efflux</fullName>
    </recommendedName>
</protein>
<feature type="chain" id="PRO_5045935736" description="Regulator RcnB of Ni and Co efflux" evidence="1">
    <location>
        <begin position="29"/>
        <end position="131"/>
    </location>
</feature>
<proteinExistence type="predicted"/>
<evidence type="ECO:0000313" key="3">
    <source>
        <dbReference type="Proteomes" id="UP000831019"/>
    </source>
</evidence>
<evidence type="ECO:0008006" key="4">
    <source>
        <dbReference type="Google" id="ProtNLM"/>
    </source>
</evidence>
<name>A0ABY3ZN15_9RHOB</name>